<feature type="transmembrane region" description="Helical" evidence="7">
    <location>
        <begin position="212"/>
        <end position="231"/>
    </location>
</feature>
<evidence type="ECO:0000313" key="9">
    <source>
        <dbReference type="EMBL" id="GLC62510.1"/>
    </source>
</evidence>
<keyword evidence="5 7" id="KW-1133">Transmembrane helix</keyword>
<dbReference type="EMBL" id="BRXU01000066">
    <property type="protein sequence ID" value="GLC62510.1"/>
    <property type="molecule type" value="Genomic_DNA"/>
</dbReference>
<sequence length="449" mass="47587">MIDRSLMVPPSEILERLVSIVPTGEFGADAARTLTTILMAFTIGLVGGIPLGVLLWRMPAVGRVLEPFLVTGYAMPTLLFYPVLLALMGLNAGPIVVIAATMSLIPIALTTMVALGSIKPILHKLAKSVNASSSQYYLKVLFPAATPLVFPGVKLGFIYAVIGTIAMEFILAAQGIGFRAGFYYRELNTADMWAYITVVIVLSKTTTVKDNLWRTAVILGLLALWAVLSLLSDLVSSPAASFAALAELFANESIYRHLSTTLEAVAIGFLVAAAIGFPLGYAIGRSKFLGAVFDPIVAGAFAIPRIVFFPVLLQIFGVGVGAQSAMAALAAVFPIMVSTTAGVRAINPLLPKLARSLSLNPLQTVTKIYVPAMAPSLMVGIRIGFSIAFINVIIAEFFAARAGLGLLALRAYGRLDLPSMYGIIVLLAAIALICNMVLWAAERKLGEKA</sequence>
<proteinExistence type="predicted"/>
<feature type="transmembrane region" description="Helical" evidence="7">
    <location>
        <begin position="296"/>
        <end position="319"/>
    </location>
</feature>
<reference evidence="9 10" key="1">
    <citation type="journal article" date="2023" name="Commun. Biol.">
        <title>Reorganization of the ancestral sex-determining regions during the evolution of trioecy in Pleodorina starrii.</title>
        <authorList>
            <person name="Takahashi K."/>
            <person name="Suzuki S."/>
            <person name="Kawai-Toyooka H."/>
            <person name="Yamamoto K."/>
            <person name="Hamaji T."/>
            <person name="Ootsuki R."/>
            <person name="Yamaguchi H."/>
            <person name="Kawachi M."/>
            <person name="Higashiyama T."/>
            <person name="Nozaki H."/>
        </authorList>
    </citation>
    <scope>NUCLEOTIDE SEQUENCE [LARGE SCALE GENOMIC DNA]</scope>
    <source>
        <strain evidence="9 10">NIES-4479</strain>
    </source>
</reference>
<accession>A0A9W6C2Z9</accession>
<evidence type="ECO:0000256" key="7">
    <source>
        <dbReference type="SAM" id="Phobius"/>
    </source>
</evidence>
<feature type="transmembrane region" description="Helical" evidence="7">
    <location>
        <begin position="159"/>
        <end position="178"/>
    </location>
</feature>
<evidence type="ECO:0000256" key="4">
    <source>
        <dbReference type="ARBA" id="ARBA00022692"/>
    </source>
</evidence>
<dbReference type="CDD" id="cd06261">
    <property type="entry name" value="TM_PBP2"/>
    <property type="match status" value="2"/>
</dbReference>
<feature type="transmembrane region" description="Helical" evidence="7">
    <location>
        <begin position="68"/>
        <end position="89"/>
    </location>
</feature>
<comment type="caution">
    <text evidence="9">The sequence shown here is derived from an EMBL/GenBank/DDBJ whole genome shotgun (WGS) entry which is preliminary data.</text>
</comment>
<keyword evidence="6 7" id="KW-0472">Membrane</keyword>
<dbReference type="Proteomes" id="UP001165080">
    <property type="component" value="Unassembled WGS sequence"/>
</dbReference>
<feature type="domain" description="ABC transmembrane type-1" evidence="8">
    <location>
        <begin position="258"/>
        <end position="438"/>
    </location>
</feature>
<keyword evidence="2" id="KW-0813">Transport</keyword>
<dbReference type="PANTHER" id="PTHR30151:SF0">
    <property type="entry name" value="ABC TRANSPORTER PERMEASE PROTEIN MJ0413-RELATED"/>
    <property type="match status" value="1"/>
</dbReference>
<dbReference type="InterPro" id="IPR035906">
    <property type="entry name" value="MetI-like_sf"/>
</dbReference>
<evidence type="ECO:0000256" key="3">
    <source>
        <dbReference type="ARBA" id="ARBA00022475"/>
    </source>
</evidence>
<organism evidence="9 10">
    <name type="scientific">Pleodorina starrii</name>
    <dbReference type="NCBI Taxonomy" id="330485"/>
    <lineage>
        <taxon>Eukaryota</taxon>
        <taxon>Viridiplantae</taxon>
        <taxon>Chlorophyta</taxon>
        <taxon>core chlorophytes</taxon>
        <taxon>Chlorophyceae</taxon>
        <taxon>CS clade</taxon>
        <taxon>Chlamydomonadales</taxon>
        <taxon>Volvocaceae</taxon>
        <taxon>Pleodorina</taxon>
    </lineage>
</organism>
<evidence type="ECO:0000259" key="8">
    <source>
        <dbReference type="PROSITE" id="PS50928"/>
    </source>
</evidence>
<protein>
    <recommendedName>
        <fullName evidence="8">ABC transmembrane type-1 domain-containing protein</fullName>
    </recommendedName>
</protein>
<evidence type="ECO:0000256" key="6">
    <source>
        <dbReference type="ARBA" id="ARBA00023136"/>
    </source>
</evidence>
<feature type="transmembrane region" description="Helical" evidence="7">
    <location>
        <begin position="37"/>
        <end position="56"/>
    </location>
</feature>
<evidence type="ECO:0000313" key="10">
    <source>
        <dbReference type="Proteomes" id="UP001165080"/>
    </source>
</evidence>
<dbReference type="AlphaFoldDB" id="A0A9W6C2Z9"/>
<dbReference type="PROSITE" id="PS50928">
    <property type="entry name" value="ABC_TM1"/>
    <property type="match status" value="2"/>
</dbReference>
<feature type="transmembrane region" description="Helical" evidence="7">
    <location>
        <begin position="420"/>
        <end position="441"/>
    </location>
</feature>
<feature type="transmembrane region" description="Helical" evidence="7">
    <location>
        <begin position="379"/>
        <end position="400"/>
    </location>
</feature>
<name>A0A9W6C2Z9_9CHLO</name>
<dbReference type="PANTHER" id="PTHR30151">
    <property type="entry name" value="ALKANE SULFONATE ABC TRANSPORTER-RELATED, MEMBRANE SUBUNIT"/>
    <property type="match status" value="1"/>
</dbReference>
<dbReference type="Gene3D" id="1.10.3720.10">
    <property type="entry name" value="MetI-like"/>
    <property type="match status" value="2"/>
</dbReference>
<feature type="domain" description="ABC transmembrane type-1" evidence="8">
    <location>
        <begin position="30"/>
        <end position="236"/>
    </location>
</feature>
<dbReference type="InterPro" id="IPR000515">
    <property type="entry name" value="MetI-like"/>
</dbReference>
<feature type="transmembrane region" description="Helical" evidence="7">
    <location>
        <begin position="325"/>
        <end position="346"/>
    </location>
</feature>
<evidence type="ECO:0000256" key="5">
    <source>
        <dbReference type="ARBA" id="ARBA00022989"/>
    </source>
</evidence>
<feature type="transmembrane region" description="Helical" evidence="7">
    <location>
        <begin position="264"/>
        <end position="284"/>
    </location>
</feature>
<keyword evidence="4 7" id="KW-0812">Transmembrane</keyword>
<comment type="subcellular location">
    <subcellularLocation>
        <location evidence="1">Cell membrane</location>
        <topology evidence="1">Multi-pass membrane protein</topology>
    </subcellularLocation>
</comment>
<keyword evidence="3" id="KW-1003">Cell membrane</keyword>
<dbReference type="Pfam" id="PF00528">
    <property type="entry name" value="BPD_transp_1"/>
    <property type="match status" value="2"/>
</dbReference>
<dbReference type="GO" id="GO:0055085">
    <property type="term" value="P:transmembrane transport"/>
    <property type="evidence" value="ECO:0007669"/>
    <property type="project" value="InterPro"/>
</dbReference>
<feature type="transmembrane region" description="Helical" evidence="7">
    <location>
        <begin position="95"/>
        <end position="115"/>
    </location>
</feature>
<dbReference type="GO" id="GO:0005886">
    <property type="term" value="C:plasma membrane"/>
    <property type="evidence" value="ECO:0007669"/>
    <property type="project" value="UniProtKB-SubCell"/>
</dbReference>
<evidence type="ECO:0000256" key="1">
    <source>
        <dbReference type="ARBA" id="ARBA00004651"/>
    </source>
</evidence>
<keyword evidence="10" id="KW-1185">Reference proteome</keyword>
<evidence type="ECO:0000256" key="2">
    <source>
        <dbReference type="ARBA" id="ARBA00022448"/>
    </source>
</evidence>
<dbReference type="SUPFAM" id="SSF161098">
    <property type="entry name" value="MetI-like"/>
    <property type="match status" value="2"/>
</dbReference>
<gene>
    <name evidence="9" type="primary">PLESTB003635</name>
    <name evidence="9" type="ORF">PLESTB_001907500</name>
</gene>